<feature type="transmembrane region" description="Helical" evidence="12">
    <location>
        <begin position="77"/>
        <end position="97"/>
    </location>
</feature>
<keyword evidence="5 9" id="KW-0256">Endoplasmic reticulum</keyword>
<feature type="transmembrane region" description="Helical" evidence="12">
    <location>
        <begin position="238"/>
        <end position="259"/>
    </location>
</feature>
<feature type="region of interest" description="Disordered" evidence="11">
    <location>
        <begin position="1"/>
        <end position="50"/>
    </location>
</feature>
<proteinExistence type="inferred from homology"/>
<evidence type="ECO:0000256" key="8">
    <source>
        <dbReference type="ARBA" id="ARBA00023315"/>
    </source>
</evidence>
<feature type="active site" evidence="10">
    <location>
        <position position="373"/>
    </location>
</feature>
<dbReference type="STRING" id="32264.T1KIP2"/>
<feature type="compositionally biased region" description="Low complexity" evidence="11">
    <location>
        <begin position="7"/>
        <end position="20"/>
    </location>
</feature>
<keyword evidence="4 12" id="KW-0812">Transmembrane</keyword>
<dbReference type="GO" id="GO:0008374">
    <property type="term" value="F:O-acyltransferase activity"/>
    <property type="evidence" value="ECO:0007669"/>
    <property type="project" value="InterPro"/>
</dbReference>
<dbReference type="Proteomes" id="UP000015104">
    <property type="component" value="Unassembled WGS sequence"/>
</dbReference>
<keyword evidence="6 12" id="KW-1133">Transmembrane helix</keyword>
<evidence type="ECO:0000256" key="11">
    <source>
        <dbReference type="SAM" id="MobiDB-lite"/>
    </source>
</evidence>
<dbReference type="HOGENOM" id="CLU_031845_0_0_1"/>
<comment type="similarity">
    <text evidence="2 9">Belongs to the membrane-bound acyltransferase family. Sterol o-acyltransferase subfamily.</text>
</comment>
<evidence type="ECO:0000256" key="7">
    <source>
        <dbReference type="ARBA" id="ARBA00023136"/>
    </source>
</evidence>
<dbReference type="AlphaFoldDB" id="T1KIP2"/>
<evidence type="ECO:0000256" key="9">
    <source>
        <dbReference type="PIRNR" id="PIRNR000439"/>
    </source>
</evidence>
<evidence type="ECO:0000313" key="13">
    <source>
        <dbReference type="EnsemblMetazoa" id="tetur12g02070.1"/>
    </source>
</evidence>
<organism evidence="13 14">
    <name type="scientific">Tetranychus urticae</name>
    <name type="common">Two-spotted spider mite</name>
    <dbReference type="NCBI Taxonomy" id="32264"/>
    <lineage>
        <taxon>Eukaryota</taxon>
        <taxon>Metazoa</taxon>
        <taxon>Ecdysozoa</taxon>
        <taxon>Arthropoda</taxon>
        <taxon>Chelicerata</taxon>
        <taxon>Arachnida</taxon>
        <taxon>Acari</taxon>
        <taxon>Acariformes</taxon>
        <taxon>Trombidiformes</taxon>
        <taxon>Prostigmata</taxon>
        <taxon>Eleutherengona</taxon>
        <taxon>Raphignathae</taxon>
        <taxon>Tetranychoidea</taxon>
        <taxon>Tetranychidae</taxon>
        <taxon>Tetranychus</taxon>
    </lineage>
</organism>
<dbReference type="KEGG" id="tut:107364500"/>
<evidence type="ECO:0000313" key="14">
    <source>
        <dbReference type="Proteomes" id="UP000015104"/>
    </source>
</evidence>
<evidence type="ECO:0000256" key="10">
    <source>
        <dbReference type="PIRSR" id="PIRSR000439-1"/>
    </source>
</evidence>
<dbReference type="PANTHER" id="PTHR10408:SF8">
    <property type="entry name" value="O-ACYLTRANSFERASE"/>
    <property type="match status" value="1"/>
</dbReference>
<dbReference type="GO" id="GO:0005789">
    <property type="term" value="C:endoplasmic reticulum membrane"/>
    <property type="evidence" value="ECO:0007669"/>
    <property type="project" value="UniProtKB-SubCell"/>
</dbReference>
<feature type="transmembrane region" description="Helical" evidence="12">
    <location>
        <begin position="117"/>
        <end position="137"/>
    </location>
</feature>
<dbReference type="GO" id="GO:0008203">
    <property type="term" value="P:cholesterol metabolic process"/>
    <property type="evidence" value="ECO:0007669"/>
    <property type="project" value="TreeGrafter"/>
</dbReference>
<dbReference type="OMA" id="TGNSFWE"/>
<feature type="transmembrane region" description="Helical" evidence="12">
    <location>
        <begin position="149"/>
        <end position="167"/>
    </location>
</feature>
<keyword evidence="7 9" id="KW-0472">Membrane</keyword>
<dbReference type="InterPro" id="IPR014371">
    <property type="entry name" value="Oat_ACAT_DAG_ARE"/>
</dbReference>
<feature type="transmembrane region" description="Helical" evidence="12">
    <location>
        <begin position="412"/>
        <end position="433"/>
    </location>
</feature>
<reference evidence="13" key="2">
    <citation type="submission" date="2015-06" db="UniProtKB">
        <authorList>
            <consortium name="EnsemblMetazoa"/>
        </authorList>
    </citation>
    <scope>IDENTIFICATION</scope>
</reference>
<dbReference type="PANTHER" id="PTHR10408">
    <property type="entry name" value="STEROL O-ACYLTRANSFERASE"/>
    <property type="match status" value="1"/>
</dbReference>
<evidence type="ECO:0000256" key="6">
    <source>
        <dbReference type="ARBA" id="ARBA00022989"/>
    </source>
</evidence>
<evidence type="ECO:0000256" key="1">
    <source>
        <dbReference type="ARBA" id="ARBA00004477"/>
    </source>
</evidence>
<dbReference type="PIRSF" id="PIRSF000439">
    <property type="entry name" value="Oat_ACAT_DAG_ARE"/>
    <property type="match status" value="1"/>
</dbReference>
<feature type="transmembrane region" description="Helical" evidence="12">
    <location>
        <begin position="279"/>
        <end position="300"/>
    </location>
</feature>
<feature type="transmembrane region" description="Helical" evidence="12">
    <location>
        <begin position="375"/>
        <end position="400"/>
    </location>
</feature>
<dbReference type="Pfam" id="PF03062">
    <property type="entry name" value="MBOAT"/>
    <property type="match status" value="1"/>
</dbReference>
<evidence type="ECO:0000256" key="12">
    <source>
        <dbReference type="SAM" id="Phobius"/>
    </source>
</evidence>
<reference evidence="14" key="1">
    <citation type="submission" date="2011-08" db="EMBL/GenBank/DDBJ databases">
        <authorList>
            <person name="Rombauts S."/>
        </authorList>
    </citation>
    <scope>NUCLEOTIDE SEQUENCE</scope>
    <source>
        <strain evidence="14">London</strain>
    </source>
</reference>
<evidence type="ECO:0000256" key="4">
    <source>
        <dbReference type="ARBA" id="ARBA00022692"/>
    </source>
</evidence>
<keyword evidence="14" id="KW-1185">Reference proteome</keyword>
<feature type="transmembrane region" description="Helical" evidence="12">
    <location>
        <begin position="208"/>
        <end position="226"/>
    </location>
</feature>
<dbReference type="InterPro" id="IPR004299">
    <property type="entry name" value="MBOAT_fam"/>
</dbReference>
<keyword evidence="3 9" id="KW-0808">Transferase</keyword>
<dbReference type="OrthoDB" id="6407650at2759"/>
<gene>
    <name evidence="13" type="primary">107364500</name>
</gene>
<name>T1KIP2_TETUR</name>
<evidence type="ECO:0000256" key="2">
    <source>
        <dbReference type="ARBA" id="ARBA00009010"/>
    </source>
</evidence>
<protein>
    <recommendedName>
        <fullName evidence="9">O-acyltransferase</fullName>
    </recommendedName>
</protein>
<keyword evidence="8 9" id="KW-0012">Acyltransferase</keyword>
<dbReference type="eggNOG" id="KOG0380">
    <property type="taxonomic scope" value="Eukaryota"/>
</dbReference>
<accession>T1KIP2</accession>
<sequence length="465" mass="54368">MDVQQVSLSSSPKESSHNPSTTPDESNNLIKSTNNNDIDGKSSPKANSSHSKYIHSFKERESILTDIFKTNVHINSAYNLFLSLTILFLFTQLGQYLLDLNELTQDLNYMKWAFGKFHLGLTVISYLFFCSTIQWIIIRSINKMSTTFWIAETILILMFTVIPTTLINKIQFSPFLALAIYLEQMRNGMKSWSLVVENMDLPPGSRATFKQFCYFMFAPTLLYRSSYPRSKTRSWRKVLLLFFQFLACIFVVFAIARRFVSYTFSTTGIVPLKINELPVIFSIALVVGLVLKFCLMFGFLHSWLNMWAEMLQFADRFFYDSWWLSSSFGEYYRKWNLVVHVWLHTYIYNPLNKKYDNRNLAATATMVFSSLFHEYALSMAFGFFYPVLTLMYFNGIYFYFATLHFSGKTNTAMNTSIFASLILGIAIQTMLIPMEWYARLNCRPVYKDFLRDFFIPRTPFCVRFE</sequence>
<feature type="compositionally biased region" description="Polar residues" evidence="11">
    <location>
        <begin position="21"/>
        <end position="37"/>
    </location>
</feature>
<dbReference type="EnsemblMetazoa" id="tetur12g02070.1">
    <property type="protein sequence ID" value="tetur12g02070.1"/>
    <property type="gene ID" value="tetur12g02070"/>
</dbReference>
<dbReference type="EMBL" id="CAEY01000114">
    <property type="status" value="NOT_ANNOTATED_CDS"/>
    <property type="molecule type" value="Genomic_DNA"/>
</dbReference>
<comment type="subcellular location">
    <subcellularLocation>
        <location evidence="1 9">Endoplasmic reticulum membrane</location>
        <topology evidence="1 9">Multi-pass membrane protein</topology>
    </subcellularLocation>
</comment>
<evidence type="ECO:0000256" key="5">
    <source>
        <dbReference type="ARBA" id="ARBA00022824"/>
    </source>
</evidence>
<evidence type="ECO:0000256" key="3">
    <source>
        <dbReference type="ARBA" id="ARBA00022679"/>
    </source>
</evidence>